<dbReference type="SUPFAM" id="SSF53756">
    <property type="entry name" value="UDP-Glycosyltransferase/glycogen phosphorylase"/>
    <property type="match status" value="1"/>
</dbReference>
<dbReference type="PANTHER" id="PTHR12526">
    <property type="entry name" value="GLYCOSYLTRANSFERASE"/>
    <property type="match status" value="1"/>
</dbReference>
<comment type="caution">
    <text evidence="4">The sequence shown here is derived from an EMBL/GenBank/DDBJ whole genome shotgun (WGS) entry which is preliminary data.</text>
</comment>
<evidence type="ECO:0000313" key="5">
    <source>
        <dbReference type="Proteomes" id="UP001198565"/>
    </source>
</evidence>
<evidence type="ECO:0000256" key="1">
    <source>
        <dbReference type="ARBA" id="ARBA00021292"/>
    </source>
</evidence>
<dbReference type="GO" id="GO:0016757">
    <property type="term" value="F:glycosyltransferase activity"/>
    <property type="evidence" value="ECO:0007669"/>
    <property type="project" value="UniProtKB-KW"/>
</dbReference>
<dbReference type="Proteomes" id="UP001198565">
    <property type="component" value="Unassembled WGS sequence"/>
</dbReference>
<dbReference type="PANTHER" id="PTHR12526:SF600">
    <property type="entry name" value="GLYCOSYL TRANSFERASE GROUP 1"/>
    <property type="match status" value="1"/>
</dbReference>
<reference evidence="4 5" key="1">
    <citation type="submission" date="2021-08" db="EMBL/GenBank/DDBJ databases">
        <title>Streptomyces sp. PTM05 isolated from lichen.</title>
        <authorList>
            <person name="Somphong A."/>
            <person name="Phongsopitanun W."/>
            <person name="Tanasupawat S."/>
        </authorList>
    </citation>
    <scope>NUCLEOTIDE SEQUENCE [LARGE SCALE GENOMIC DNA]</scope>
    <source>
        <strain evidence="4 5">Ptm05</strain>
    </source>
</reference>
<organism evidence="4 5">
    <name type="scientific">Streptantibioticus parmotrematis</name>
    <dbReference type="NCBI Taxonomy" id="2873249"/>
    <lineage>
        <taxon>Bacteria</taxon>
        <taxon>Bacillati</taxon>
        <taxon>Actinomycetota</taxon>
        <taxon>Actinomycetes</taxon>
        <taxon>Kitasatosporales</taxon>
        <taxon>Streptomycetaceae</taxon>
        <taxon>Streptantibioticus</taxon>
    </lineage>
</organism>
<protein>
    <recommendedName>
        <fullName evidence="1">D-inositol 3-phosphate glycosyltransferase</fullName>
    </recommendedName>
</protein>
<dbReference type="Gene3D" id="3.40.50.2000">
    <property type="entry name" value="Glycogen Phosphorylase B"/>
    <property type="match status" value="1"/>
</dbReference>
<feature type="domain" description="Glycosyl transferase family 1" evidence="3">
    <location>
        <begin position="413"/>
        <end position="580"/>
    </location>
</feature>
<keyword evidence="5" id="KW-1185">Reference proteome</keyword>
<sequence>MGSTSPLDGTASPARRPAARVLVVSDSAALGHDSRAHRVARAAAAAGYDVTLVGRADDSPPPALPGVTVRRVEVPGTLAGHRAARPRPGLRWPLAYRSAETHRHRTARLAVRDRTLRTREAELAVRYRPLSRQAVARAIHAAARLGHAVRGAWTRLRAAQYEAAVRRRLTPTGALDDVVTAFVRLTARRRAWRRLDPSLLDLEAAYGPVLDACRPHLIHARGRRSLGVAVRAAVRAEAAGRTVRVIWDATDCSALTPAATRRAAAARESDERAHAEEADAVVTACAAYGDHLAARLRPARPPLVVLNAPAHADTPVHAHASAPVARARSAASAVRATASAARVTTSAGATASVRAASSARATASARAVTAARAASSARAAASARVPAGTVAPAAVPTVAACGGVRAACGLGPDVPLLVHSGGVAPERGLLTAVEALPKLYDLHAAFVVPDPGDERVRDLVDRAGELGVAARLHVLPYTTPEDVPAFLASADIGVVPVHHLPHHEVTLATRYLEYAHVATRYLEYAHARLPVVVSDVRAMAAATLATGNGEVFRAADTADFVRAVGAVLTNPPRYRRAYERSGVLRQWCWQTQAAPLLALYAGLLDEIGHRA</sequence>
<proteinExistence type="predicted"/>
<dbReference type="InterPro" id="IPR001296">
    <property type="entry name" value="Glyco_trans_1"/>
</dbReference>
<keyword evidence="4" id="KW-0328">Glycosyltransferase</keyword>
<gene>
    <name evidence="4" type="ORF">K7472_03680</name>
</gene>
<evidence type="ECO:0000259" key="3">
    <source>
        <dbReference type="Pfam" id="PF00534"/>
    </source>
</evidence>
<dbReference type="EMBL" id="JAINVZ010000002">
    <property type="protein sequence ID" value="MBY8883942.1"/>
    <property type="molecule type" value="Genomic_DNA"/>
</dbReference>
<evidence type="ECO:0000256" key="2">
    <source>
        <dbReference type="ARBA" id="ARBA00022679"/>
    </source>
</evidence>
<keyword evidence="2 4" id="KW-0808">Transferase</keyword>
<dbReference type="Pfam" id="PF00534">
    <property type="entry name" value="Glycos_transf_1"/>
    <property type="match status" value="1"/>
</dbReference>
<dbReference type="RefSeq" id="WP_222973804.1">
    <property type="nucleotide sequence ID" value="NZ_JAINVZ010000002.1"/>
</dbReference>
<name>A0ABS7QL75_9ACTN</name>
<accession>A0ABS7QL75</accession>
<evidence type="ECO:0000313" key="4">
    <source>
        <dbReference type="EMBL" id="MBY8883942.1"/>
    </source>
</evidence>